<organism evidence="6 7">
    <name type="scientific">Saccoglossus kowalevskii</name>
    <name type="common">Acorn worm</name>
    <dbReference type="NCBI Taxonomy" id="10224"/>
    <lineage>
        <taxon>Eukaryota</taxon>
        <taxon>Metazoa</taxon>
        <taxon>Hemichordata</taxon>
        <taxon>Enteropneusta</taxon>
        <taxon>Harrimaniidae</taxon>
        <taxon>Saccoglossus</taxon>
    </lineage>
</organism>
<dbReference type="Proteomes" id="UP000694865">
    <property type="component" value="Unplaced"/>
</dbReference>
<reference evidence="7" key="1">
    <citation type="submission" date="2025-08" db="UniProtKB">
        <authorList>
            <consortium name="RefSeq"/>
        </authorList>
    </citation>
    <scope>IDENTIFICATION</scope>
    <source>
        <tissue evidence="7">Testes</tissue>
    </source>
</reference>
<dbReference type="SUPFAM" id="SSF53383">
    <property type="entry name" value="PLP-dependent transferases"/>
    <property type="match status" value="1"/>
</dbReference>
<evidence type="ECO:0000256" key="5">
    <source>
        <dbReference type="ARBA" id="ARBA00022898"/>
    </source>
</evidence>
<dbReference type="PANTHER" id="PTHR43206">
    <property type="entry name" value="AMINOTRANSFERASE"/>
    <property type="match status" value="1"/>
</dbReference>
<dbReference type="InterPro" id="IPR015421">
    <property type="entry name" value="PyrdxlP-dep_Trfase_major"/>
</dbReference>
<evidence type="ECO:0000256" key="3">
    <source>
        <dbReference type="ARBA" id="ARBA00022576"/>
    </source>
</evidence>
<evidence type="ECO:0000256" key="1">
    <source>
        <dbReference type="ARBA" id="ARBA00001933"/>
    </source>
</evidence>
<evidence type="ECO:0000256" key="2">
    <source>
        <dbReference type="ARBA" id="ARBA00008954"/>
    </source>
</evidence>
<dbReference type="Pfam" id="PF00202">
    <property type="entry name" value="Aminotran_3"/>
    <property type="match status" value="1"/>
</dbReference>
<evidence type="ECO:0000313" key="6">
    <source>
        <dbReference type="Proteomes" id="UP000694865"/>
    </source>
</evidence>
<gene>
    <name evidence="7" type="primary">LOC100376498</name>
</gene>
<dbReference type="InterPro" id="IPR005814">
    <property type="entry name" value="Aminotrans_3"/>
</dbReference>
<keyword evidence="6" id="KW-1185">Reference proteome</keyword>
<dbReference type="InterPro" id="IPR015422">
    <property type="entry name" value="PyrdxlP-dep_Trfase_small"/>
</dbReference>
<proteinExistence type="inferred from homology"/>
<dbReference type="Gene3D" id="3.40.640.10">
    <property type="entry name" value="Type I PLP-dependent aspartate aminotransferase-like (Major domain)"/>
    <property type="match status" value="1"/>
</dbReference>
<name>A0ABM0H1H0_SACKO</name>
<dbReference type="GeneID" id="100376498"/>
<dbReference type="Gene3D" id="3.90.1150.10">
    <property type="entry name" value="Aspartate Aminotransferase, domain 1"/>
    <property type="match status" value="1"/>
</dbReference>
<evidence type="ECO:0000313" key="7">
    <source>
        <dbReference type="RefSeq" id="XP_002742104.2"/>
    </source>
</evidence>
<comment type="cofactor">
    <cofactor evidence="1">
        <name>pyridoxal 5'-phosphate</name>
        <dbReference type="ChEBI" id="CHEBI:597326"/>
    </cofactor>
</comment>
<evidence type="ECO:0000256" key="4">
    <source>
        <dbReference type="ARBA" id="ARBA00022679"/>
    </source>
</evidence>
<keyword evidence="3" id="KW-0032">Aminotransferase</keyword>
<accession>A0ABM0H1H0</accession>
<keyword evidence="4" id="KW-0808">Transferase</keyword>
<sequence>MLTGGYYYTDEMTVDAGLRVFNTWMGDPGKVILLGKVIETINKDKLLKNVQQTGEYLLENIQKLQDKYSKLLKNTRGIGTFCAVDAKDVVTMQKIMELMRNKGVQMGSCGAHTIRFRPTLVFQKHHVDIVMKLFDEVLQDLAQ</sequence>
<dbReference type="InterPro" id="IPR015424">
    <property type="entry name" value="PyrdxlP-dep_Trfase"/>
</dbReference>
<protein>
    <submittedName>
        <fullName evidence="7">4-aminobutyrate aminotransferase, mitochondrial-like</fullName>
    </submittedName>
</protein>
<comment type="similarity">
    <text evidence="2">Belongs to the class-III pyridoxal-phosphate-dependent aminotransferase family.</text>
</comment>
<dbReference type="RefSeq" id="XP_002742104.2">
    <property type="nucleotide sequence ID" value="XM_002742058.2"/>
</dbReference>
<dbReference type="PANTHER" id="PTHR43206:SF1">
    <property type="entry name" value="4-AMINOBUTYRATE AMINOTRANSFERASE, MITOCHONDRIAL"/>
    <property type="match status" value="1"/>
</dbReference>
<keyword evidence="5" id="KW-0663">Pyridoxal phosphate</keyword>